<dbReference type="SUPFAM" id="SSF46689">
    <property type="entry name" value="Homeodomain-like"/>
    <property type="match status" value="1"/>
</dbReference>
<dbReference type="AlphaFoldDB" id="A0A0P1IK42"/>
<proteinExistence type="predicted"/>
<dbReference type="PANTHER" id="PTHR30055:SF234">
    <property type="entry name" value="HTH-TYPE TRANSCRIPTIONAL REGULATOR BETI"/>
    <property type="match status" value="1"/>
</dbReference>
<dbReference type="InterPro" id="IPR001647">
    <property type="entry name" value="HTH_TetR"/>
</dbReference>
<dbReference type="GO" id="GO:0003700">
    <property type="term" value="F:DNA-binding transcription factor activity"/>
    <property type="evidence" value="ECO:0007669"/>
    <property type="project" value="TreeGrafter"/>
</dbReference>
<accession>A0A0P1IK42</accession>
<protein>
    <submittedName>
        <fullName evidence="6">HTH-type transcriptional repressor KstR</fullName>
    </submittedName>
</protein>
<dbReference type="Gene3D" id="1.10.357.10">
    <property type="entry name" value="Tetracycline Repressor, domain 2"/>
    <property type="match status" value="1"/>
</dbReference>
<keyword evidence="7" id="KW-1185">Reference proteome</keyword>
<reference evidence="7" key="1">
    <citation type="submission" date="2015-09" db="EMBL/GenBank/DDBJ databases">
        <authorList>
            <person name="Rodrigo-Torres L."/>
            <person name="Arahal D.R."/>
        </authorList>
    </citation>
    <scope>NUCLEOTIDE SEQUENCE [LARGE SCALE GENOMIC DNA]</scope>
    <source>
        <strain evidence="7">CECT 5091</strain>
    </source>
</reference>
<name>A0A0P1IK42_9RHOB</name>
<feature type="domain" description="HTH tetR-type" evidence="5">
    <location>
        <begin position="1"/>
        <end position="55"/>
    </location>
</feature>
<evidence type="ECO:0000313" key="7">
    <source>
        <dbReference type="Proteomes" id="UP000051260"/>
    </source>
</evidence>
<evidence type="ECO:0000313" key="6">
    <source>
        <dbReference type="EMBL" id="CUK18846.1"/>
    </source>
</evidence>
<dbReference type="PANTHER" id="PTHR30055">
    <property type="entry name" value="HTH-TYPE TRANSCRIPTIONAL REGULATOR RUTR"/>
    <property type="match status" value="1"/>
</dbReference>
<keyword evidence="3" id="KW-0804">Transcription</keyword>
<gene>
    <name evidence="6" type="primary">kstR</name>
    <name evidence="6" type="ORF">RUE5091_04306</name>
</gene>
<feature type="DNA-binding region" description="H-T-H motif" evidence="4">
    <location>
        <begin position="18"/>
        <end position="37"/>
    </location>
</feature>
<evidence type="ECO:0000256" key="2">
    <source>
        <dbReference type="ARBA" id="ARBA00023125"/>
    </source>
</evidence>
<dbReference type="PROSITE" id="PS50977">
    <property type="entry name" value="HTH_TETR_2"/>
    <property type="match status" value="1"/>
</dbReference>
<dbReference type="EMBL" id="CYUD01000021">
    <property type="protein sequence ID" value="CUK18846.1"/>
    <property type="molecule type" value="Genomic_DNA"/>
</dbReference>
<keyword evidence="1" id="KW-0805">Transcription regulation</keyword>
<evidence type="ECO:0000256" key="1">
    <source>
        <dbReference type="ARBA" id="ARBA00023015"/>
    </source>
</evidence>
<evidence type="ECO:0000256" key="3">
    <source>
        <dbReference type="ARBA" id="ARBA00023163"/>
    </source>
</evidence>
<dbReference type="Pfam" id="PF00440">
    <property type="entry name" value="TetR_N"/>
    <property type="match status" value="1"/>
</dbReference>
<keyword evidence="2 4" id="KW-0238">DNA-binding</keyword>
<evidence type="ECO:0000259" key="5">
    <source>
        <dbReference type="PROSITE" id="PS50977"/>
    </source>
</evidence>
<sequence>MMKAAMSLFGSRGYESVKLEEIAHEAGVSPGTLYSYFKTKNDLLLAVLIQDFELGFKNGRLILEGPLSDGITAINQLLLAHFSRRQHGLTEDMWRFAIAAFISHPDTHFAIEYEKCLTQMHNQFLILIQKLKVEGHLPNYVYADNLASVITNSAIMSFLKFIRKPNVSSEKFEAKLLSQNSQLIKLAQQASV</sequence>
<dbReference type="Proteomes" id="UP000051260">
    <property type="component" value="Unassembled WGS sequence"/>
</dbReference>
<evidence type="ECO:0000256" key="4">
    <source>
        <dbReference type="PROSITE-ProRule" id="PRU00335"/>
    </source>
</evidence>
<dbReference type="PRINTS" id="PR00455">
    <property type="entry name" value="HTHTETR"/>
</dbReference>
<dbReference type="InterPro" id="IPR050109">
    <property type="entry name" value="HTH-type_TetR-like_transc_reg"/>
</dbReference>
<dbReference type="STRING" id="1715692.RUE5091_04306"/>
<dbReference type="InterPro" id="IPR009057">
    <property type="entry name" value="Homeodomain-like_sf"/>
</dbReference>
<dbReference type="GO" id="GO:0000976">
    <property type="term" value="F:transcription cis-regulatory region binding"/>
    <property type="evidence" value="ECO:0007669"/>
    <property type="project" value="TreeGrafter"/>
</dbReference>
<organism evidence="6 7">
    <name type="scientific">Ruegeria denitrificans</name>
    <dbReference type="NCBI Taxonomy" id="1715692"/>
    <lineage>
        <taxon>Bacteria</taxon>
        <taxon>Pseudomonadati</taxon>
        <taxon>Pseudomonadota</taxon>
        <taxon>Alphaproteobacteria</taxon>
        <taxon>Rhodobacterales</taxon>
        <taxon>Roseobacteraceae</taxon>
        <taxon>Ruegeria</taxon>
    </lineage>
</organism>